<dbReference type="EMBL" id="JAJTWT010000001">
    <property type="protein sequence ID" value="MCE4535733.1"/>
    <property type="molecule type" value="Genomic_DNA"/>
</dbReference>
<proteinExistence type="predicted"/>
<accession>A0ABS8X8I1</accession>
<evidence type="ECO:0000313" key="1">
    <source>
        <dbReference type="EMBL" id="MCE4535733.1"/>
    </source>
</evidence>
<dbReference type="Proteomes" id="UP001201463">
    <property type="component" value="Unassembled WGS sequence"/>
</dbReference>
<dbReference type="RefSeq" id="WP_233388392.1">
    <property type="nucleotide sequence ID" value="NZ_JAJTWT010000001.1"/>
</dbReference>
<name>A0ABS8X8I1_9BURK</name>
<sequence length="404" mass="43958">MDVIRALRDYNAGRDPERLHMKFAKMRRSPFVFLRGAAHLFHARLRRGALKPAPVAWCCGDMHLENFGSYQGANGLAYFDINDFDESALAPASADPLHLLTSLWLAADELGLDEGDAQGFARATLDAYADAMAGGKAYWLERDTADGPVRLLLDQVATREQAGLLERRCQGRGRRLRLRVDGRHALPASAVQQDSVRAFMAEFAAARQDETGFFEVLDAARRVAGTGSLGLDRYVVLVRGDGGAGGAHLLDLKPARASTLAPIAGCRQPPLGDEAQREVAVQQRMQAVSMGLLQPVRWAGRPYVLRALQPGEDRLDLGALDRRAGGSLAHSLLTMGRLMAWAQLRSAGRQGSEPADALIDFGRRGQGPGKWRDRLVQASRDMAGQVRKDAAVFNEAWDDGVLAA</sequence>
<comment type="caution">
    <text evidence="1">The sequence shown here is derived from an EMBL/GenBank/DDBJ whole genome shotgun (WGS) entry which is preliminary data.</text>
</comment>
<protein>
    <submittedName>
        <fullName evidence="1">DUF2252 domain-containing protein</fullName>
    </submittedName>
</protein>
<reference evidence="1 2" key="1">
    <citation type="submission" date="2021-12" db="EMBL/GenBank/DDBJ databases">
        <title>Genome seq of p7.</title>
        <authorList>
            <person name="Seo T."/>
        </authorList>
    </citation>
    <scope>NUCLEOTIDE SEQUENCE [LARGE SCALE GENOMIC DNA]</scope>
    <source>
        <strain evidence="1 2">P7</strain>
    </source>
</reference>
<gene>
    <name evidence="1" type="ORF">LXT12_00455</name>
</gene>
<keyword evidence="2" id="KW-1185">Reference proteome</keyword>
<dbReference type="PANTHER" id="PTHR39441:SF1">
    <property type="entry name" value="DUF2252 DOMAIN-CONTAINING PROTEIN"/>
    <property type="match status" value="1"/>
</dbReference>
<dbReference type="PANTHER" id="PTHR39441">
    <property type="entry name" value="DUF2252 DOMAIN-CONTAINING PROTEIN"/>
    <property type="match status" value="1"/>
</dbReference>
<dbReference type="Pfam" id="PF10009">
    <property type="entry name" value="DUF2252"/>
    <property type="match status" value="1"/>
</dbReference>
<organism evidence="1 2">
    <name type="scientific">Pelomonas caseinilytica</name>
    <dbReference type="NCBI Taxonomy" id="2906763"/>
    <lineage>
        <taxon>Bacteria</taxon>
        <taxon>Pseudomonadati</taxon>
        <taxon>Pseudomonadota</taxon>
        <taxon>Betaproteobacteria</taxon>
        <taxon>Burkholderiales</taxon>
        <taxon>Sphaerotilaceae</taxon>
        <taxon>Roseateles</taxon>
    </lineage>
</organism>
<dbReference type="InterPro" id="IPR018721">
    <property type="entry name" value="DUF2252"/>
</dbReference>
<evidence type="ECO:0000313" key="2">
    <source>
        <dbReference type="Proteomes" id="UP001201463"/>
    </source>
</evidence>